<dbReference type="EC" id="3.2.2.23" evidence="5"/>
<dbReference type="InterPro" id="IPR020629">
    <property type="entry name" value="FPG_Glyclase"/>
</dbReference>
<dbReference type="Pfam" id="PF06831">
    <property type="entry name" value="H2TH"/>
    <property type="match status" value="1"/>
</dbReference>
<keyword evidence="13" id="KW-0238">DNA-binding</keyword>
<feature type="domain" description="Formamidopyrimidine-DNA glycosylase catalytic" evidence="23">
    <location>
        <begin position="2"/>
        <end position="161"/>
    </location>
</feature>
<keyword evidence="12" id="KW-0862">Zinc</keyword>
<dbReference type="PROSITE" id="PS51068">
    <property type="entry name" value="FPG_CAT"/>
    <property type="match status" value="1"/>
</dbReference>
<evidence type="ECO:0000256" key="18">
    <source>
        <dbReference type="ARBA" id="ARBA00030638"/>
    </source>
</evidence>
<evidence type="ECO:0000256" key="21">
    <source>
        <dbReference type="SAM" id="MobiDB-lite"/>
    </source>
</evidence>
<keyword evidence="11 24" id="KW-0378">Hydrolase</keyword>
<keyword evidence="8" id="KW-0479">Metal-binding</keyword>
<evidence type="ECO:0000256" key="16">
    <source>
        <dbReference type="ARBA" id="ARBA00023268"/>
    </source>
</evidence>
<dbReference type="GO" id="GO:0003684">
    <property type="term" value="F:damaged DNA binding"/>
    <property type="evidence" value="ECO:0007669"/>
    <property type="project" value="InterPro"/>
</dbReference>
<evidence type="ECO:0000256" key="2">
    <source>
        <dbReference type="ARBA" id="ARBA00001947"/>
    </source>
</evidence>
<dbReference type="NCBIfam" id="NF002211">
    <property type="entry name" value="PRK01103.1"/>
    <property type="match status" value="1"/>
</dbReference>
<gene>
    <name evidence="24" type="primary">mutM</name>
    <name evidence="24" type="ORF">KHB02_16550</name>
</gene>
<dbReference type="GO" id="GO:0140078">
    <property type="term" value="F:class I DNA-(apurinic or apyrimidinic site) endonuclease activity"/>
    <property type="evidence" value="ECO:0007669"/>
    <property type="project" value="UniProtKB-EC"/>
</dbReference>
<reference evidence="24" key="1">
    <citation type="submission" date="2021-05" db="EMBL/GenBank/DDBJ databases">
        <title>Novel Bacillus species.</title>
        <authorList>
            <person name="Liu G."/>
        </authorList>
    </citation>
    <scope>NUCLEOTIDE SEQUENCE</scope>
    <source>
        <strain evidence="24">FJAT-50051</strain>
    </source>
</reference>
<keyword evidence="10 20" id="KW-0863">Zinc-finger</keyword>
<evidence type="ECO:0000256" key="13">
    <source>
        <dbReference type="ARBA" id="ARBA00023125"/>
    </source>
</evidence>
<evidence type="ECO:0000256" key="4">
    <source>
        <dbReference type="ARBA" id="ARBA00011245"/>
    </source>
</evidence>
<evidence type="ECO:0000259" key="23">
    <source>
        <dbReference type="PROSITE" id="PS51068"/>
    </source>
</evidence>
<keyword evidence="9" id="KW-0227">DNA damage</keyword>
<evidence type="ECO:0000256" key="20">
    <source>
        <dbReference type="PROSITE-ProRule" id="PRU00391"/>
    </source>
</evidence>
<evidence type="ECO:0000256" key="19">
    <source>
        <dbReference type="ARBA" id="ARBA00044632"/>
    </source>
</evidence>
<dbReference type="GO" id="GO:0003690">
    <property type="term" value="F:double-stranded DNA binding"/>
    <property type="evidence" value="ECO:0007669"/>
    <property type="project" value="UniProtKB-ARBA"/>
</dbReference>
<evidence type="ECO:0000259" key="22">
    <source>
        <dbReference type="PROSITE" id="PS51066"/>
    </source>
</evidence>
<feature type="domain" description="FPG-type" evidence="22">
    <location>
        <begin position="310"/>
        <end position="344"/>
    </location>
</feature>
<keyword evidence="16" id="KW-0511">Multifunctional enzyme</keyword>
<dbReference type="PANTHER" id="PTHR22993:SF9">
    <property type="entry name" value="FORMAMIDOPYRIMIDINE-DNA GLYCOSYLASE"/>
    <property type="match status" value="1"/>
</dbReference>
<keyword evidence="17 24" id="KW-0326">Glycosidase</keyword>
<dbReference type="FunFam" id="1.10.8.50:FF:000003">
    <property type="entry name" value="Formamidopyrimidine-DNA glycosylase"/>
    <property type="match status" value="1"/>
</dbReference>
<comment type="subunit">
    <text evidence="4">Monomer.</text>
</comment>
<dbReference type="SMART" id="SM00898">
    <property type="entry name" value="Fapy_DNA_glyco"/>
    <property type="match status" value="1"/>
</dbReference>
<evidence type="ECO:0000256" key="7">
    <source>
        <dbReference type="ARBA" id="ARBA00016240"/>
    </source>
</evidence>
<evidence type="ECO:0000256" key="1">
    <source>
        <dbReference type="ARBA" id="ARBA00001668"/>
    </source>
</evidence>
<dbReference type="Pfam" id="PF06827">
    <property type="entry name" value="zf-FPG_IleRS"/>
    <property type="match status" value="1"/>
</dbReference>
<evidence type="ECO:0000256" key="14">
    <source>
        <dbReference type="ARBA" id="ARBA00023204"/>
    </source>
</evidence>
<organism evidence="24">
    <name type="scientific">Neobacillus citreus</name>
    <dbReference type="NCBI Taxonomy" id="2833578"/>
    <lineage>
        <taxon>Bacteria</taxon>
        <taxon>Bacillati</taxon>
        <taxon>Bacillota</taxon>
        <taxon>Bacilli</taxon>
        <taxon>Bacillales</taxon>
        <taxon>Bacillaceae</taxon>
        <taxon>Neobacillus</taxon>
    </lineage>
</organism>
<dbReference type="SUPFAM" id="SSF57716">
    <property type="entry name" value="Glucocorticoid receptor-like (DNA-binding domain)"/>
    <property type="match status" value="1"/>
</dbReference>
<proteinExistence type="inferred from homology"/>
<dbReference type="InterPro" id="IPR010979">
    <property type="entry name" value="Ribosomal_uS13-like_H2TH"/>
</dbReference>
<dbReference type="Pfam" id="PF01149">
    <property type="entry name" value="Fapy_DNA_glyco"/>
    <property type="match status" value="1"/>
</dbReference>
<name>A0A942T0H1_9BACI</name>
<comment type="caution">
    <text evidence="24">The sequence shown here is derived from an EMBL/GenBank/DDBJ whole genome shotgun (WGS) entry which is preliminary data.</text>
</comment>
<protein>
    <recommendedName>
        <fullName evidence="7">Formamidopyrimidine-DNA glycosylase</fullName>
        <ecNumber evidence="5">3.2.2.23</ecNumber>
        <ecNumber evidence="6">4.2.99.18</ecNumber>
    </recommendedName>
    <alternativeName>
        <fullName evidence="18">DNA-(apurinic or apyrimidinic site) lyase MutM</fullName>
    </alternativeName>
</protein>
<evidence type="ECO:0000313" key="24">
    <source>
        <dbReference type="EMBL" id="MBS4183003.1"/>
    </source>
</evidence>
<feature type="compositionally biased region" description="Basic and acidic residues" evidence="21">
    <location>
        <begin position="70"/>
        <end position="96"/>
    </location>
</feature>
<accession>A0A942T0H1</accession>
<dbReference type="InterPro" id="IPR035937">
    <property type="entry name" value="FPG_N"/>
</dbReference>
<evidence type="ECO:0000256" key="12">
    <source>
        <dbReference type="ARBA" id="ARBA00022833"/>
    </source>
</evidence>
<evidence type="ECO:0000256" key="10">
    <source>
        <dbReference type="ARBA" id="ARBA00022771"/>
    </source>
</evidence>
<comment type="catalytic activity">
    <reaction evidence="19">
        <text>2'-deoxyribonucleotide-(2'-deoxyribose 5'-phosphate)-2'-deoxyribonucleotide-DNA = a 3'-end 2'-deoxyribonucleotide-(2,3-dehydro-2,3-deoxyribose 5'-phosphate)-DNA + a 5'-end 5'-phospho-2'-deoxyribonucleoside-DNA + H(+)</text>
        <dbReference type="Rhea" id="RHEA:66592"/>
        <dbReference type="Rhea" id="RHEA-COMP:13180"/>
        <dbReference type="Rhea" id="RHEA-COMP:16897"/>
        <dbReference type="Rhea" id="RHEA-COMP:17067"/>
        <dbReference type="ChEBI" id="CHEBI:15378"/>
        <dbReference type="ChEBI" id="CHEBI:136412"/>
        <dbReference type="ChEBI" id="CHEBI:157695"/>
        <dbReference type="ChEBI" id="CHEBI:167181"/>
        <dbReference type="EC" id="4.2.99.18"/>
    </reaction>
</comment>
<dbReference type="PANTHER" id="PTHR22993">
    <property type="entry name" value="FORMAMIDOPYRIMIDINE-DNA GLYCOSYLASE"/>
    <property type="match status" value="1"/>
</dbReference>
<comment type="catalytic activity">
    <reaction evidence="1">
        <text>Hydrolysis of DNA containing ring-opened 7-methylguanine residues, releasing 2,6-diamino-4-hydroxy-5-(N-methyl)formamidopyrimidine.</text>
        <dbReference type="EC" id="3.2.2.23"/>
    </reaction>
</comment>
<dbReference type="GO" id="GO:0034039">
    <property type="term" value="F:8-oxo-7,8-dihydroguanine DNA N-glycosylase activity"/>
    <property type="evidence" value="ECO:0007669"/>
    <property type="project" value="TreeGrafter"/>
</dbReference>
<evidence type="ECO:0000256" key="3">
    <source>
        <dbReference type="ARBA" id="ARBA00009409"/>
    </source>
</evidence>
<dbReference type="GO" id="GO:0006284">
    <property type="term" value="P:base-excision repair"/>
    <property type="evidence" value="ECO:0007669"/>
    <property type="project" value="InterPro"/>
</dbReference>
<dbReference type="Gene3D" id="3.20.190.10">
    <property type="entry name" value="MutM-like, N-terminal"/>
    <property type="match status" value="1"/>
</dbReference>
<evidence type="ECO:0000256" key="9">
    <source>
        <dbReference type="ARBA" id="ARBA00022763"/>
    </source>
</evidence>
<evidence type="ECO:0000256" key="5">
    <source>
        <dbReference type="ARBA" id="ARBA00012024"/>
    </source>
</evidence>
<comment type="similarity">
    <text evidence="3">Belongs to the FPG family.</text>
</comment>
<dbReference type="EMBL" id="JAGYPE010000003">
    <property type="protein sequence ID" value="MBS4183003.1"/>
    <property type="molecule type" value="Genomic_DNA"/>
</dbReference>
<dbReference type="Gene3D" id="1.10.8.50">
    <property type="match status" value="1"/>
</dbReference>
<dbReference type="InterPro" id="IPR012319">
    <property type="entry name" value="FPG_cat"/>
</dbReference>
<evidence type="ECO:0000256" key="8">
    <source>
        <dbReference type="ARBA" id="ARBA00022723"/>
    </source>
</evidence>
<evidence type="ECO:0000256" key="17">
    <source>
        <dbReference type="ARBA" id="ARBA00023295"/>
    </source>
</evidence>
<dbReference type="InterPro" id="IPR000214">
    <property type="entry name" value="Znf_DNA_glyclase/AP_lyase"/>
</dbReference>
<comment type="cofactor">
    <cofactor evidence="2">
        <name>Zn(2+)</name>
        <dbReference type="ChEBI" id="CHEBI:29105"/>
    </cofactor>
</comment>
<evidence type="ECO:0000256" key="15">
    <source>
        <dbReference type="ARBA" id="ARBA00023239"/>
    </source>
</evidence>
<dbReference type="PROSITE" id="PS51066">
    <property type="entry name" value="ZF_FPG_2"/>
    <property type="match status" value="1"/>
</dbReference>
<sequence length="351" mass="38479">MPELPEVEVVRAGLEPAVTGARVLHVDVVDDRALTRHDGPAEDFAERLTGRTIAAAVRRGKFLWFPLLPEHDGDRPEHDGDRPVHDGDRPVHDGHRSAQGTDQPEALVAHLGMSGQILLGRGRAAARHRRILIDVQPAGTTRDGSPEEPVELEFVDQRTFGSMAIDRTVPTLDGAPAGSAGAADDLDPDGAWRRRIPSQVSHIARDPLDPAFDDDRFIAMARKRSSGIKRVLLDQGVVSGIGNIYADESLWAARLHHDRPADRLTRADLRGLLTEVRSVLRRALEDGGTSFDAQYVNVNGQSGYFSQRLAVYGQQGKACPRCGATIVREAFMNRSSHRCPVCQPAPRARRR</sequence>
<dbReference type="SUPFAM" id="SSF46946">
    <property type="entry name" value="S13-like H2TH domain"/>
    <property type="match status" value="1"/>
</dbReference>
<dbReference type="SUPFAM" id="SSF81624">
    <property type="entry name" value="N-terminal domain of MutM-like DNA repair proteins"/>
    <property type="match status" value="1"/>
</dbReference>
<dbReference type="GO" id="GO:0008270">
    <property type="term" value="F:zinc ion binding"/>
    <property type="evidence" value="ECO:0007669"/>
    <property type="project" value="UniProtKB-KW"/>
</dbReference>
<evidence type="ECO:0000256" key="11">
    <source>
        <dbReference type="ARBA" id="ARBA00022801"/>
    </source>
</evidence>
<dbReference type="AlphaFoldDB" id="A0A942T0H1"/>
<feature type="region of interest" description="Disordered" evidence="21">
    <location>
        <begin position="70"/>
        <end position="101"/>
    </location>
</feature>
<dbReference type="EC" id="4.2.99.18" evidence="6"/>
<evidence type="ECO:0000256" key="6">
    <source>
        <dbReference type="ARBA" id="ARBA00012720"/>
    </source>
</evidence>
<dbReference type="SMART" id="SM01232">
    <property type="entry name" value="H2TH"/>
    <property type="match status" value="1"/>
</dbReference>
<dbReference type="InterPro" id="IPR015886">
    <property type="entry name" value="H2TH_FPG"/>
</dbReference>
<dbReference type="CDD" id="cd08966">
    <property type="entry name" value="EcFpg-like_N"/>
    <property type="match status" value="1"/>
</dbReference>
<keyword evidence="15 24" id="KW-0456">Lyase</keyword>
<dbReference type="InterPro" id="IPR010663">
    <property type="entry name" value="Znf_FPG/IleRS"/>
</dbReference>
<keyword evidence="14" id="KW-0234">DNA repair</keyword>